<keyword evidence="1" id="KW-0812">Transmembrane</keyword>
<feature type="transmembrane region" description="Helical" evidence="1">
    <location>
        <begin position="304"/>
        <end position="325"/>
    </location>
</feature>
<evidence type="ECO:0000313" key="3">
    <source>
        <dbReference type="Proteomes" id="UP001079535"/>
    </source>
</evidence>
<dbReference type="AlphaFoldDB" id="A0A9Q4F2A0"/>
<feature type="transmembrane region" description="Helical" evidence="1">
    <location>
        <begin position="155"/>
        <end position="182"/>
    </location>
</feature>
<keyword evidence="1" id="KW-1133">Transmembrane helix</keyword>
<comment type="caution">
    <text evidence="2">The sequence shown here is derived from an EMBL/GenBank/DDBJ whole genome shotgun (WGS) entry which is preliminary data.</text>
</comment>
<proteinExistence type="predicted"/>
<dbReference type="EMBL" id="JAPRAY010000018">
    <property type="protein sequence ID" value="MCZ0668474.1"/>
    <property type="molecule type" value="Genomic_DNA"/>
</dbReference>
<accession>A0A9Q4F2A0</accession>
<feature type="transmembrane region" description="Helical" evidence="1">
    <location>
        <begin position="80"/>
        <end position="103"/>
    </location>
</feature>
<feature type="transmembrane region" description="Helical" evidence="1">
    <location>
        <begin position="354"/>
        <end position="370"/>
    </location>
</feature>
<feature type="transmembrane region" description="Helical" evidence="1">
    <location>
        <begin position="272"/>
        <end position="292"/>
    </location>
</feature>
<name>A0A9Q4F2A0_MEDGN</name>
<reference evidence="2" key="1">
    <citation type="submission" date="2022-11" db="EMBL/GenBank/DDBJ databases">
        <title>Temperate bacteriophages infecting mucin-degrading bacterium Ruminococcus gnavus from the human gut.</title>
        <authorList>
            <person name="Buttimer C."/>
        </authorList>
    </citation>
    <scope>NUCLEOTIDE SEQUENCE</scope>
    <source>
        <strain evidence="2">CCUG 49994</strain>
    </source>
</reference>
<feature type="transmembrane region" description="Helical" evidence="1">
    <location>
        <begin position="231"/>
        <end position="251"/>
    </location>
</feature>
<dbReference type="InterPro" id="IPR049458">
    <property type="entry name" value="EpsG-like"/>
</dbReference>
<gene>
    <name evidence="2" type="ORF">OZZ17_13125</name>
</gene>
<dbReference type="Pfam" id="PF14897">
    <property type="entry name" value="EpsG"/>
    <property type="match status" value="1"/>
</dbReference>
<feature type="transmembrane region" description="Helical" evidence="1">
    <location>
        <begin position="194"/>
        <end position="219"/>
    </location>
</feature>
<dbReference type="RefSeq" id="WP_268802735.1">
    <property type="nucleotide sequence ID" value="NZ_JAPRAW010000021.1"/>
</dbReference>
<feature type="transmembrane region" description="Helical" evidence="1">
    <location>
        <begin position="12"/>
        <end position="30"/>
    </location>
</feature>
<feature type="transmembrane region" description="Helical" evidence="1">
    <location>
        <begin position="56"/>
        <end position="74"/>
    </location>
</feature>
<keyword evidence="1" id="KW-0472">Membrane</keyword>
<evidence type="ECO:0000256" key="1">
    <source>
        <dbReference type="SAM" id="Phobius"/>
    </source>
</evidence>
<feature type="transmembrane region" description="Helical" evidence="1">
    <location>
        <begin position="124"/>
        <end position="143"/>
    </location>
</feature>
<organism evidence="2 3">
    <name type="scientific">Mediterraneibacter gnavus</name>
    <name type="common">Ruminococcus gnavus</name>
    <dbReference type="NCBI Taxonomy" id="33038"/>
    <lineage>
        <taxon>Bacteria</taxon>
        <taxon>Bacillati</taxon>
        <taxon>Bacillota</taxon>
        <taxon>Clostridia</taxon>
        <taxon>Lachnospirales</taxon>
        <taxon>Lachnospiraceae</taxon>
        <taxon>Mediterraneibacter</taxon>
    </lineage>
</organism>
<protein>
    <submittedName>
        <fullName evidence="2">EpsG family protein</fullName>
    </submittedName>
</protein>
<dbReference type="Proteomes" id="UP001079535">
    <property type="component" value="Unassembled WGS sequence"/>
</dbReference>
<sequence>MYSLFPITEFWSWRTFVLYMVVSVVVCKCCKRGAKWKKIENINQANSLHYIKNSNLYYAMAFLILVLLGTLRTVDVGSDTYVYIGYFDNAEAFSFQFSKILSFNQMEPFFQIYLKLIHKICNNYTFLFCVNSILVSYAYISYIKEFFDHESDYTFLQIFIFYFVSNMSGMRAALATVFLLISYKKLANGKNIQALIFTLVACGFHYTMIFNVYIIIMTVFFKSEELRKRKWLWIVSLCITLGLAMTSTYLLRGLFAATKYSYYTEKLEDQSLLGSLFFVLFAIFAFYLYKYFMASDEYSPKFKNIFLVSLAFLITYPVIFVTGAYRIPNYYIMPRLTVWGEMKLYFQSKMKQKAIFHICVQVVVILYLLFRFTRSSVDGGFIYHWIL</sequence>
<evidence type="ECO:0000313" key="2">
    <source>
        <dbReference type="EMBL" id="MCZ0668474.1"/>
    </source>
</evidence>